<dbReference type="EMBL" id="BAAAYN010000042">
    <property type="protein sequence ID" value="GAA3393326.1"/>
    <property type="molecule type" value="Genomic_DNA"/>
</dbReference>
<gene>
    <name evidence="2" type="ORF">GCM10020369_58440</name>
</gene>
<keyword evidence="3" id="KW-1185">Reference proteome</keyword>
<evidence type="ECO:0000256" key="1">
    <source>
        <dbReference type="SAM" id="MobiDB-lite"/>
    </source>
</evidence>
<reference evidence="3" key="1">
    <citation type="journal article" date="2019" name="Int. J. Syst. Evol. Microbiol.">
        <title>The Global Catalogue of Microorganisms (GCM) 10K type strain sequencing project: providing services to taxonomists for standard genome sequencing and annotation.</title>
        <authorList>
            <consortium name="The Broad Institute Genomics Platform"/>
            <consortium name="The Broad Institute Genome Sequencing Center for Infectious Disease"/>
            <person name="Wu L."/>
            <person name="Ma J."/>
        </authorList>
    </citation>
    <scope>NUCLEOTIDE SEQUENCE [LARGE SCALE GENOMIC DNA]</scope>
    <source>
        <strain evidence="3">JCM 9458</strain>
    </source>
</reference>
<feature type="region of interest" description="Disordered" evidence="1">
    <location>
        <begin position="88"/>
        <end position="117"/>
    </location>
</feature>
<feature type="region of interest" description="Disordered" evidence="1">
    <location>
        <begin position="494"/>
        <end position="513"/>
    </location>
</feature>
<accession>A0ABP6T4Y5</accession>
<comment type="caution">
    <text evidence="2">The sequence shown here is derived from an EMBL/GenBank/DDBJ whole genome shotgun (WGS) entry which is preliminary data.</text>
</comment>
<sequence>MGSVTEARARFGSSLAAARFNAGYLTQQAWADALNELASAPTLTRAEVGRWERGVRVPHAWLPLIAHSLGLPLLDLARAAAVARRADGSTGATPSASSAAESVSHCPADQPDPDRSSLQTFAVPADDGLDVAWNGTGFLQLLEGWSYPMLNRRSFLTIAGVALTQPAWSAVDQPAPSLAAAQGDEMRVSDPLLSLIEDVVAHAQRLDDHAGGGAADFVEAQFGQVAQLLRRASYDAASGRRLAASAAQLAQTAGFMAYDAGHDGAAQRWYLTGLRAAHAAADPGLSASILGLMSNQAITLGALADATQLGSAASEAAAKSPPVVQALLAARVSLAHAASGDLTAHRYACDRMRGALKSAEVGGEPVPRWATYVTPTELDAIAGRGMVMLAGHVPGSRAKHLLIEAEQLLVGRARTGAGEVPQRSALRHGAWLALAHVRTGELDSAVAAGRQCLPRLRTVASVRSVRLLGRLRRELAPHARRSIEVSELLRELSGYLDSPTQQDPGDDGVPVRV</sequence>
<feature type="compositionally biased region" description="Low complexity" evidence="1">
    <location>
        <begin position="88"/>
        <end position="104"/>
    </location>
</feature>
<dbReference type="Proteomes" id="UP001501676">
    <property type="component" value="Unassembled WGS sequence"/>
</dbReference>
<evidence type="ECO:0000313" key="2">
    <source>
        <dbReference type="EMBL" id="GAA3393326.1"/>
    </source>
</evidence>
<protein>
    <recommendedName>
        <fullName evidence="4">Transcriptional regulator</fullName>
    </recommendedName>
</protein>
<organism evidence="2 3">
    <name type="scientific">Cryptosporangium minutisporangium</name>
    <dbReference type="NCBI Taxonomy" id="113569"/>
    <lineage>
        <taxon>Bacteria</taxon>
        <taxon>Bacillati</taxon>
        <taxon>Actinomycetota</taxon>
        <taxon>Actinomycetes</taxon>
        <taxon>Cryptosporangiales</taxon>
        <taxon>Cryptosporangiaceae</taxon>
        <taxon>Cryptosporangium</taxon>
    </lineage>
</organism>
<evidence type="ECO:0008006" key="4">
    <source>
        <dbReference type="Google" id="ProtNLM"/>
    </source>
</evidence>
<evidence type="ECO:0000313" key="3">
    <source>
        <dbReference type="Proteomes" id="UP001501676"/>
    </source>
</evidence>
<name>A0ABP6T4Y5_9ACTN</name>
<proteinExistence type="predicted"/>